<evidence type="ECO:0000256" key="1">
    <source>
        <dbReference type="ARBA" id="ARBA00010914"/>
    </source>
</evidence>
<evidence type="ECO:0000313" key="9">
    <source>
        <dbReference type="Proteomes" id="UP000430120"/>
    </source>
</evidence>
<dbReference type="PANTHER" id="PTHR23426:SF65">
    <property type="entry name" value="FERREDOXIN-2, MITOCHONDRIAL"/>
    <property type="match status" value="1"/>
</dbReference>
<dbReference type="GO" id="GO:0051537">
    <property type="term" value="F:2 iron, 2 sulfur cluster binding"/>
    <property type="evidence" value="ECO:0007669"/>
    <property type="project" value="UniProtKB-KW"/>
</dbReference>
<name>A0A643FDV5_IDEDE</name>
<evidence type="ECO:0000256" key="6">
    <source>
        <dbReference type="ARBA" id="ARBA00034078"/>
    </source>
</evidence>
<comment type="similarity">
    <text evidence="1">Belongs to the adrenodoxin/putidaredoxin family.</text>
</comment>
<sequence length="102" mass="10405">MSTLTILPSGATLDVSEGANLLQTLLAAGEKLVSKCGGKASCGACHVFIKEGRKGVSKMTPEENAKLDSLVGVSSKSRLACQVNILGTEPVTVELLGALSGF</sequence>
<dbReference type="PROSITE" id="PS51085">
    <property type="entry name" value="2FE2S_FER_2"/>
    <property type="match status" value="1"/>
</dbReference>
<dbReference type="InterPro" id="IPR001041">
    <property type="entry name" value="2Fe-2S_ferredoxin-type"/>
</dbReference>
<evidence type="ECO:0000256" key="3">
    <source>
        <dbReference type="ARBA" id="ARBA00022723"/>
    </source>
</evidence>
<evidence type="ECO:0000256" key="2">
    <source>
        <dbReference type="ARBA" id="ARBA00022714"/>
    </source>
</evidence>
<feature type="domain" description="2Fe-2S ferredoxin-type" evidence="7">
    <location>
        <begin position="2"/>
        <end position="99"/>
    </location>
</feature>
<dbReference type="PANTHER" id="PTHR23426">
    <property type="entry name" value="FERREDOXIN/ADRENODOXIN"/>
    <property type="match status" value="1"/>
</dbReference>
<dbReference type="GO" id="GO:0140647">
    <property type="term" value="P:P450-containing electron transport chain"/>
    <property type="evidence" value="ECO:0007669"/>
    <property type="project" value="InterPro"/>
</dbReference>
<organism evidence="8 9">
    <name type="scientific">Ideonella dechloratans</name>
    <dbReference type="NCBI Taxonomy" id="36863"/>
    <lineage>
        <taxon>Bacteria</taxon>
        <taxon>Pseudomonadati</taxon>
        <taxon>Pseudomonadota</taxon>
        <taxon>Betaproteobacteria</taxon>
        <taxon>Burkholderiales</taxon>
        <taxon>Sphaerotilaceae</taxon>
        <taxon>Ideonella</taxon>
    </lineage>
</organism>
<accession>A0A643FDV5</accession>
<keyword evidence="9" id="KW-1185">Reference proteome</keyword>
<dbReference type="Gene3D" id="3.10.20.30">
    <property type="match status" value="1"/>
</dbReference>
<dbReference type="GO" id="GO:0046872">
    <property type="term" value="F:metal ion binding"/>
    <property type="evidence" value="ECO:0007669"/>
    <property type="project" value="UniProtKB-KW"/>
</dbReference>
<dbReference type="EMBL" id="VZPB01000017">
    <property type="protein sequence ID" value="KAB0583139.1"/>
    <property type="molecule type" value="Genomic_DNA"/>
</dbReference>
<dbReference type="SUPFAM" id="SSF54292">
    <property type="entry name" value="2Fe-2S ferredoxin-like"/>
    <property type="match status" value="1"/>
</dbReference>
<keyword evidence="4" id="KW-0408">Iron</keyword>
<proteinExistence type="inferred from homology"/>
<reference evidence="8 9" key="1">
    <citation type="submission" date="2019-09" db="EMBL/GenBank/DDBJ databases">
        <title>Draft genome sequences of 48 bacterial type strains from the CCUG.</title>
        <authorList>
            <person name="Tunovic T."/>
            <person name="Pineiro-Iglesias B."/>
            <person name="Unosson C."/>
            <person name="Inganas E."/>
            <person name="Ohlen M."/>
            <person name="Cardew S."/>
            <person name="Jensie-Markopoulos S."/>
            <person name="Salva-Serra F."/>
            <person name="Jaen-Luchoro D."/>
            <person name="Karlsson R."/>
            <person name="Svensson-Stadler L."/>
            <person name="Chun J."/>
            <person name="Moore E."/>
        </authorList>
    </citation>
    <scope>NUCLEOTIDE SEQUENCE [LARGE SCALE GENOMIC DNA]</scope>
    <source>
        <strain evidence="8 9">CCUG 30977</strain>
    </source>
</reference>
<evidence type="ECO:0000259" key="7">
    <source>
        <dbReference type="PROSITE" id="PS51085"/>
    </source>
</evidence>
<keyword evidence="2" id="KW-0001">2Fe-2S</keyword>
<dbReference type="OrthoDB" id="9796486at2"/>
<comment type="cofactor">
    <cofactor evidence="6">
        <name>[2Fe-2S] cluster</name>
        <dbReference type="ChEBI" id="CHEBI:190135"/>
    </cofactor>
</comment>
<dbReference type="Pfam" id="PF00111">
    <property type="entry name" value="Fer2"/>
    <property type="match status" value="1"/>
</dbReference>
<dbReference type="InterPro" id="IPR036010">
    <property type="entry name" value="2Fe-2S_ferredoxin-like_sf"/>
</dbReference>
<evidence type="ECO:0000313" key="8">
    <source>
        <dbReference type="EMBL" id="KAB0583139.1"/>
    </source>
</evidence>
<keyword evidence="5" id="KW-0411">Iron-sulfur</keyword>
<dbReference type="InterPro" id="IPR012675">
    <property type="entry name" value="Beta-grasp_dom_sf"/>
</dbReference>
<dbReference type="Proteomes" id="UP000430120">
    <property type="component" value="Unassembled WGS sequence"/>
</dbReference>
<evidence type="ECO:0000256" key="4">
    <source>
        <dbReference type="ARBA" id="ARBA00023004"/>
    </source>
</evidence>
<dbReference type="RefSeq" id="WP_151123814.1">
    <property type="nucleotide sequence ID" value="NZ_CP088081.1"/>
</dbReference>
<evidence type="ECO:0000256" key="5">
    <source>
        <dbReference type="ARBA" id="ARBA00023014"/>
    </source>
</evidence>
<keyword evidence="3" id="KW-0479">Metal-binding</keyword>
<dbReference type="GO" id="GO:0009055">
    <property type="term" value="F:electron transfer activity"/>
    <property type="evidence" value="ECO:0007669"/>
    <property type="project" value="TreeGrafter"/>
</dbReference>
<protein>
    <submittedName>
        <fullName evidence="8">2Fe-2S iron-sulfur cluster binding domain-containing protein</fullName>
    </submittedName>
</protein>
<comment type="caution">
    <text evidence="8">The sequence shown here is derived from an EMBL/GenBank/DDBJ whole genome shotgun (WGS) entry which is preliminary data.</text>
</comment>
<gene>
    <name evidence="8" type="ORF">F7Q92_08970</name>
</gene>
<dbReference type="InterPro" id="IPR001055">
    <property type="entry name" value="Adrenodoxin-like"/>
</dbReference>
<dbReference type="CDD" id="cd00207">
    <property type="entry name" value="fer2"/>
    <property type="match status" value="1"/>
</dbReference>
<dbReference type="AlphaFoldDB" id="A0A643FDV5"/>